<dbReference type="EMBL" id="ALIF01000001">
    <property type="protein sequence ID" value="EJO17181.1"/>
    <property type="molecule type" value="Genomic_DNA"/>
</dbReference>
<organism evidence="1 2">
    <name type="scientific">Streptococcus salivarius K12</name>
    <dbReference type="NCBI Taxonomy" id="1200793"/>
    <lineage>
        <taxon>Bacteria</taxon>
        <taxon>Bacillati</taxon>
        <taxon>Bacillota</taxon>
        <taxon>Bacilli</taxon>
        <taxon>Lactobacillales</taxon>
        <taxon>Streptococcaceae</taxon>
        <taxon>Streptococcus</taxon>
    </lineage>
</organism>
<evidence type="ECO:0000313" key="1">
    <source>
        <dbReference type="EMBL" id="EJO17181.1"/>
    </source>
</evidence>
<gene>
    <name evidence="1" type="ORF">RSSL_01104</name>
</gene>
<accession>J7TIE7</accession>
<comment type="caution">
    <text evidence="1">The sequence shown here is derived from an EMBL/GenBank/DDBJ whole genome shotgun (WGS) entry which is preliminary data.</text>
</comment>
<keyword evidence="2" id="KW-1185">Reference proteome</keyword>
<evidence type="ECO:0000313" key="2">
    <source>
        <dbReference type="Proteomes" id="UP000006983"/>
    </source>
</evidence>
<protein>
    <submittedName>
        <fullName evidence="1">Uncharacterized protein</fullName>
    </submittedName>
</protein>
<name>J7TIE7_STRSL</name>
<proteinExistence type="predicted"/>
<reference evidence="1 2" key="1">
    <citation type="journal article" date="2012" name="J. Bacteriol.">
        <title>Genome Sequence of the Lantibiotic Bacteriocin Producer Streptococcus salivarius Strain K12.</title>
        <authorList>
            <person name="Barretto C."/>
            <person name="Alvarez-Martin P."/>
            <person name="Foata F."/>
            <person name="Renault P."/>
            <person name="Berger B."/>
        </authorList>
    </citation>
    <scope>NUCLEOTIDE SEQUENCE [LARGE SCALE GENOMIC DNA]</scope>
    <source>
        <strain evidence="1 2">K12</strain>
    </source>
</reference>
<sequence length="33" mass="3897">MSTKSFKKNKSSFEDLSGWAFFTPYFYLPKLSN</sequence>
<dbReference type="AlphaFoldDB" id="J7TIE7"/>
<dbReference type="Proteomes" id="UP000006983">
    <property type="component" value="Unassembled WGS sequence"/>
</dbReference>